<evidence type="ECO:0000313" key="9">
    <source>
        <dbReference type="EMBL" id="HIU62781.1"/>
    </source>
</evidence>
<comment type="catalytic activity">
    <reaction evidence="7">
        <text>orotidine 5'-phosphate + diphosphate = orotate + 5-phospho-alpha-D-ribose 1-diphosphate</text>
        <dbReference type="Rhea" id="RHEA:10380"/>
        <dbReference type="ChEBI" id="CHEBI:30839"/>
        <dbReference type="ChEBI" id="CHEBI:33019"/>
        <dbReference type="ChEBI" id="CHEBI:57538"/>
        <dbReference type="ChEBI" id="CHEBI:58017"/>
        <dbReference type="EC" id="2.4.2.10"/>
    </reaction>
</comment>
<reference evidence="9" key="2">
    <citation type="journal article" date="2021" name="PeerJ">
        <title>Extensive microbial diversity within the chicken gut microbiome revealed by metagenomics and culture.</title>
        <authorList>
            <person name="Gilroy R."/>
            <person name="Ravi A."/>
            <person name="Getino M."/>
            <person name="Pursley I."/>
            <person name="Horton D.L."/>
            <person name="Alikhan N.F."/>
            <person name="Baker D."/>
            <person name="Gharbi K."/>
            <person name="Hall N."/>
            <person name="Watson M."/>
            <person name="Adriaenssens E.M."/>
            <person name="Foster-Nyarko E."/>
            <person name="Jarju S."/>
            <person name="Secka A."/>
            <person name="Antonio M."/>
            <person name="Oren A."/>
            <person name="Chaudhuri R.R."/>
            <person name="La Ragione R."/>
            <person name="Hildebrand F."/>
            <person name="Pallen M.J."/>
        </authorList>
    </citation>
    <scope>NUCLEOTIDE SEQUENCE</scope>
    <source>
        <strain evidence="9">9366</strain>
    </source>
</reference>
<evidence type="ECO:0000259" key="8">
    <source>
        <dbReference type="Pfam" id="PF00156"/>
    </source>
</evidence>
<comment type="similarity">
    <text evidence="7">Belongs to the purine/pyrimidine phosphoribosyltransferase family. PyrE subfamily.</text>
</comment>
<dbReference type="EC" id="2.4.2.10" evidence="2 7"/>
<reference evidence="9" key="1">
    <citation type="submission" date="2020-10" db="EMBL/GenBank/DDBJ databases">
        <authorList>
            <person name="Gilroy R."/>
        </authorList>
    </citation>
    <scope>NUCLEOTIDE SEQUENCE</scope>
    <source>
        <strain evidence="9">9366</strain>
    </source>
</reference>
<proteinExistence type="inferred from homology"/>
<sequence>MLTQEQALDIYRSTGAVLKGHFKLTSGRHSDTYMQSAKLFVMPDQAEKVCAALAEKLAEAGVKADMVISPAIGGILMGYEVARQLGLPNIFAERENGEMTLRRGFSFEKGAKFIVTEDVVTTGGSVKEVIELVRSLGGEVVAVASLVDRSNGKVDFGVKFVNLISMDVVSYEPEDCPLCKEGKIELVKPGSRTVFKK</sequence>
<evidence type="ECO:0000313" key="10">
    <source>
        <dbReference type="Proteomes" id="UP000824145"/>
    </source>
</evidence>
<dbReference type="InterPro" id="IPR029057">
    <property type="entry name" value="PRTase-like"/>
</dbReference>
<comment type="function">
    <text evidence="7">Catalyzes the transfer of a ribosyl phosphate group from 5-phosphoribose 1-diphosphate to orotate, leading to the formation of orotidine monophosphate (OMP).</text>
</comment>
<keyword evidence="5 7" id="KW-0460">Magnesium</keyword>
<dbReference type="NCBIfam" id="TIGR01367">
    <property type="entry name" value="pyrE_Therm"/>
    <property type="match status" value="1"/>
</dbReference>
<evidence type="ECO:0000256" key="5">
    <source>
        <dbReference type="ARBA" id="ARBA00022842"/>
    </source>
</evidence>
<dbReference type="AlphaFoldDB" id="A0A9D1SJS4"/>
<gene>
    <name evidence="7" type="primary">pyrE</name>
    <name evidence="9" type="ORF">IAB07_03315</name>
</gene>
<dbReference type="PANTHER" id="PTHR19278:SF9">
    <property type="entry name" value="URIDINE 5'-MONOPHOSPHATE SYNTHASE"/>
    <property type="match status" value="1"/>
</dbReference>
<comment type="caution">
    <text evidence="7">Lacks conserved residue(s) required for the propagation of feature annotation.</text>
</comment>
<dbReference type="EMBL" id="DVNJ01000017">
    <property type="protein sequence ID" value="HIU62781.1"/>
    <property type="molecule type" value="Genomic_DNA"/>
</dbReference>
<protein>
    <recommendedName>
        <fullName evidence="2 7">Orotate phosphoribosyltransferase</fullName>
        <shortName evidence="7">OPRT</shortName>
        <shortName evidence="7">OPRTase</shortName>
        <ecNumber evidence="2 7">2.4.2.10</ecNumber>
    </recommendedName>
</protein>
<feature type="binding site" evidence="7">
    <location>
        <position position="121"/>
    </location>
    <ligand>
        <name>orotate</name>
        <dbReference type="ChEBI" id="CHEBI:30839"/>
    </ligand>
</feature>
<comment type="pathway">
    <text evidence="1 7">Pyrimidine metabolism; UMP biosynthesis via de novo pathway; UMP from orotate: step 1/2.</text>
</comment>
<feature type="domain" description="Phosphoribosyltransferase" evidence="8">
    <location>
        <begin position="46"/>
        <end position="155"/>
    </location>
</feature>
<evidence type="ECO:0000256" key="7">
    <source>
        <dbReference type="HAMAP-Rule" id="MF_01208"/>
    </source>
</evidence>
<feature type="binding site" description="in other chain" evidence="7">
    <location>
        <begin position="117"/>
        <end position="125"/>
    </location>
    <ligand>
        <name>5-phospho-alpha-D-ribose 1-diphosphate</name>
        <dbReference type="ChEBI" id="CHEBI:58017"/>
        <note>ligand shared between dimeric partners</note>
    </ligand>
</feature>
<dbReference type="Pfam" id="PF00156">
    <property type="entry name" value="Pribosyltran"/>
    <property type="match status" value="1"/>
</dbReference>
<accession>A0A9D1SJS4</accession>
<dbReference type="GO" id="GO:0004588">
    <property type="term" value="F:orotate phosphoribosyltransferase activity"/>
    <property type="evidence" value="ECO:0007669"/>
    <property type="project" value="UniProtKB-UniRule"/>
</dbReference>
<evidence type="ECO:0000256" key="2">
    <source>
        <dbReference type="ARBA" id="ARBA00011971"/>
    </source>
</evidence>
<dbReference type="Gene3D" id="3.40.50.2020">
    <property type="match status" value="1"/>
</dbReference>
<dbReference type="GO" id="GO:0000287">
    <property type="term" value="F:magnesium ion binding"/>
    <property type="evidence" value="ECO:0007669"/>
    <property type="project" value="UniProtKB-UniRule"/>
</dbReference>
<keyword evidence="4 7" id="KW-0808">Transferase</keyword>
<dbReference type="SUPFAM" id="SSF53271">
    <property type="entry name" value="PRTase-like"/>
    <property type="match status" value="1"/>
</dbReference>
<dbReference type="InterPro" id="IPR023031">
    <property type="entry name" value="OPRT"/>
</dbReference>
<dbReference type="GO" id="GO:0019856">
    <property type="term" value="P:pyrimidine nucleobase biosynthetic process"/>
    <property type="evidence" value="ECO:0007669"/>
    <property type="project" value="InterPro"/>
</dbReference>
<dbReference type="HAMAP" id="MF_01208">
    <property type="entry name" value="PyrE"/>
    <property type="match status" value="1"/>
</dbReference>
<evidence type="ECO:0000256" key="4">
    <source>
        <dbReference type="ARBA" id="ARBA00022679"/>
    </source>
</evidence>
<keyword evidence="6 7" id="KW-0665">Pyrimidine biosynthesis</keyword>
<comment type="subunit">
    <text evidence="7">Homodimer.</text>
</comment>
<dbReference type="InterPro" id="IPR000836">
    <property type="entry name" value="PRTase_dom"/>
</dbReference>
<dbReference type="Proteomes" id="UP000824145">
    <property type="component" value="Unassembled WGS sequence"/>
</dbReference>
<organism evidence="9 10">
    <name type="scientific">Candidatus Caccalectryoclostridium excrementigallinarum</name>
    <dbReference type="NCBI Taxonomy" id="2840710"/>
    <lineage>
        <taxon>Bacteria</taxon>
        <taxon>Bacillati</taxon>
        <taxon>Bacillota</taxon>
        <taxon>Clostridia</taxon>
        <taxon>Christensenellales</taxon>
        <taxon>Christensenellaceae</taxon>
        <taxon>Christensenellaceae incertae sedis</taxon>
        <taxon>Candidatus Caccalectryoclostridium</taxon>
    </lineage>
</organism>
<dbReference type="InterPro" id="IPR006273">
    <property type="entry name" value="Orotate_PRibTrfase_bac"/>
</dbReference>
<dbReference type="PANTHER" id="PTHR19278">
    <property type="entry name" value="OROTATE PHOSPHORIBOSYLTRANSFERASE"/>
    <property type="match status" value="1"/>
</dbReference>
<feature type="binding site" evidence="7">
    <location>
        <position position="149"/>
    </location>
    <ligand>
        <name>orotate</name>
        <dbReference type="ChEBI" id="CHEBI:30839"/>
    </ligand>
</feature>
<keyword evidence="3 7" id="KW-0328">Glycosyltransferase</keyword>
<comment type="cofactor">
    <cofactor evidence="7">
        <name>Mg(2+)</name>
        <dbReference type="ChEBI" id="CHEBI:18420"/>
    </cofactor>
</comment>
<evidence type="ECO:0000256" key="3">
    <source>
        <dbReference type="ARBA" id="ARBA00022676"/>
    </source>
</evidence>
<evidence type="ECO:0000256" key="6">
    <source>
        <dbReference type="ARBA" id="ARBA00022975"/>
    </source>
</evidence>
<evidence type="ECO:0000256" key="1">
    <source>
        <dbReference type="ARBA" id="ARBA00004889"/>
    </source>
</evidence>
<name>A0A9D1SJS4_9FIRM</name>
<comment type="caution">
    <text evidence="9">The sequence shown here is derived from an EMBL/GenBank/DDBJ whole genome shotgun (WGS) entry which is preliminary data.</text>
</comment>
<dbReference type="CDD" id="cd06223">
    <property type="entry name" value="PRTases_typeI"/>
    <property type="match status" value="1"/>
</dbReference>
<dbReference type="GO" id="GO:0044205">
    <property type="term" value="P:'de novo' UMP biosynthetic process"/>
    <property type="evidence" value="ECO:0007669"/>
    <property type="project" value="UniProtKB-UniRule"/>
</dbReference>